<dbReference type="GO" id="GO:0045503">
    <property type="term" value="F:dynein light chain binding"/>
    <property type="evidence" value="ECO:0007669"/>
    <property type="project" value="InterPro"/>
</dbReference>
<organism evidence="2 3">
    <name type="scientific">Popillia japonica</name>
    <name type="common">Japanese beetle</name>
    <dbReference type="NCBI Taxonomy" id="7064"/>
    <lineage>
        <taxon>Eukaryota</taxon>
        <taxon>Metazoa</taxon>
        <taxon>Ecdysozoa</taxon>
        <taxon>Arthropoda</taxon>
        <taxon>Hexapoda</taxon>
        <taxon>Insecta</taxon>
        <taxon>Pterygota</taxon>
        <taxon>Neoptera</taxon>
        <taxon>Endopterygota</taxon>
        <taxon>Coleoptera</taxon>
        <taxon>Polyphaga</taxon>
        <taxon>Scarabaeiformia</taxon>
        <taxon>Scarabaeidae</taxon>
        <taxon>Rutelinae</taxon>
        <taxon>Popillia</taxon>
    </lineage>
</organism>
<gene>
    <name evidence="2" type="ORF">QE152_g20757</name>
</gene>
<dbReference type="PANTHER" id="PTHR16022">
    <property type="entry name" value="WD REPEAT DOMAIN 60"/>
    <property type="match status" value="1"/>
</dbReference>
<feature type="region of interest" description="Disordered" evidence="1">
    <location>
        <begin position="136"/>
        <end position="164"/>
    </location>
</feature>
<name>A0AAW1KPH0_POPJA</name>
<dbReference type="InterPro" id="IPR036322">
    <property type="entry name" value="WD40_repeat_dom_sf"/>
</dbReference>
<feature type="compositionally biased region" description="Low complexity" evidence="1">
    <location>
        <begin position="98"/>
        <end position="116"/>
    </location>
</feature>
<keyword evidence="3" id="KW-1185">Reference proteome</keyword>
<proteinExistence type="predicted"/>
<protein>
    <recommendedName>
        <fullName evidence="4">WD repeat-containing protein 60</fullName>
    </recommendedName>
</protein>
<comment type="caution">
    <text evidence="2">The sequence shown here is derived from an EMBL/GenBank/DDBJ whole genome shotgun (WGS) entry which is preliminary data.</text>
</comment>
<dbReference type="EMBL" id="JASPKY010000196">
    <property type="protein sequence ID" value="KAK9721704.1"/>
    <property type="molecule type" value="Genomic_DNA"/>
</dbReference>
<dbReference type="GO" id="GO:0005868">
    <property type="term" value="C:cytoplasmic dynein complex"/>
    <property type="evidence" value="ECO:0007669"/>
    <property type="project" value="InterPro"/>
</dbReference>
<dbReference type="AlphaFoldDB" id="A0AAW1KPH0"/>
<feature type="compositionally biased region" description="Low complexity" evidence="1">
    <location>
        <begin position="66"/>
        <end position="87"/>
    </location>
</feature>
<feature type="compositionally biased region" description="Acidic residues" evidence="1">
    <location>
        <begin position="194"/>
        <end position="208"/>
    </location>
</feature>
<evidence type="ECO:0000256" key="1">
    <source>
        <dbReference type="SAM" id="MobiDB-lite"/>
    </source>
</evidence>
<evidence type="ECO:0000313" key="3">
    <source>
        <dbReference type="Proteomes" id="UP001458880"/>
    </source>
</evidence>
<dbReference type="SUPFAM" id="SSF50978">
    <property type="entry name" value="WD40 repeat-like"/>
    <property type="match status" value="1"/>
</dbReference>
<dbReference type="Proteomes" id="UP001458880">
    <property type="component" value="Unassembled WGS sequence"/>
</dbReference>
<dbReference type="Gene3D" id="2.130.10.10">
    <property type="entry name" value="YVTN repeat-like/Quinoprotein amine dehydrogenase"/>
    <property type="match status" value="1"/>
</dbReference>
<evidence type="ECO:0000313" key="2">
    <source>
        <dbReference type="EMBL" id="KAK9721704.1"/>
    </source>
</evidence>
<dbReference type="InterPro" id="IPR042505">
    <property type="entry name" value="DYNC2I1"/>
</dbReference>
<dbReference type="PANTHER" id="PTHR16022:SF0">
    <property type="entry name" value="CYTOPLASMIC DYNEIN 2 INTERMEDIATE CHAIN 1"/>
    <property type="match status" value="1"/>
</dbReference>
<accession>A0AAW1KPH0</accession>
<dbReference type="GO" id="GO:0042073">
    <property type="term" value="P:intraciliary transport"/>
    <property type="evidence" value="ECO:0007669"/>
    <property type="project" value="InterPro"/>
</dbReference>
<dbReference type="InterPro" id="IPR015943">
    <property type="entry name" value="WD40/YVTN_repeat-like_dom_sf"/>
</dbReference>
<dbReference type="GO" id="GO:0045504">
    <property type="term" value="F:dynein heavy chain binding"/>
    <property type="evidence" value="ECO:0007669"/>
    <property type="project" value="InterPro"/>
</dbReference>
<evidence type="ECO:0008006" key="4">
    <source>
        <dbReference type="Google" id="ProtNLM"/>
    </source>
</evidence>
<dbReference type="GO" id="GO:0005929">
    <property type="term" value="C:cilium"/>
    <property type="evidence" value="ECO:0007669"/>
    <property type="project" value="GOC"/>
</dbReference>
<sequence>MSSRDFQNVVKLQTKSTPKSTDKNKYKKEEIKTKEDQERKELKDRMVNKVNTKQGDKTKLSTRTVSSRPFQSSTSSSSSSNSISLQSNQTKITTNKTSASILSKKQISSSTSKSRIQKTQFFPNTKQMYANVVKSKQNSPKDLKNNNEHSKAISSSAEKTLKNDSEYSSLESLVGRPQTATIRKNIVVNNHPEDYEDDFDSYESDFEEYASSSSEESETSTENSEDHSKINTVEADEEHKLDSGNFDLPEAKHIHVLDNIKENDVEIQLTEPNRSNLTSLSDEGFEDGKMDKSGQFINFLEAQRKQNHLKLLTVKRKRGEELAGMIKLDTQTFTIFEMESILYHEFIRKFGNNNTIQTSSQTGQDSMSIENQTVEVKYLNKWTQYPIKLSEIKKTNVNLNVYKQENLGVGMDNIQTNLEELKYNEHSLRHFIKSVSDVILNLIEEKSQRQNCKDIEVNTNEMPFSDGYISFNTRISYLENLPVTYINFSKNTTKLITIHVKNKTSFLCIWKISDPNAPEYFIKVHGILMCAVLIELHIYGGLSDGSIAIWDLQQQDIYTTEQVAPPSYITNIDAGHTSKIVSIEVIEGDEQFVTDDTCNFQVYSLDEDGYFIVWTVIMLHTILKKQISLQQSLKCSLKQLYPQLTELQCTDMAVNQLDVNHIFVSTNYEQILHIVTTTGTKANPAKYSTGWAVQSNCVTICPFSPLYILVAYDHGKMVLFSRNTETPLITLTNCDDDTAVCGIESVEWSTNKPCVLYAKDKKNRVHIWDLSMSDIFPVCTIPFREEINFIKLSPNVTKDENVKRSYMVIVSNKCDINLHILNKDHGQQNPVDYESNVKKFLNYVNRL</sequence>
<feature type="compositionally biased region" description="Basic and acidic residues" evidence="1">
    <location>
        <begin position="139"/>
        <end position="151"/>
    </location>
</feature>
<reference evidence="2 3" key="1">
    <citation type="journal article" date="2024" name="BMC Genomics">
        <title>De novo assembly and annotation of Popillia japonica's genome with initial clues to its potential as an invasive pest.</title>
        <authorList>
            <person name="Cucini C."/>
            <person name="Boschi S."/>
            <person name="Funari R."/>
            <person name="Cardaioli E."/>
            <person name="Iannotti N."/>
            <person name="Marturano G."/>
            <person name="Paoli F."/>
            <person name="Bruttini M."/>
            <person name="Carapelli A."/>
            <person name="Frati F."/>
            <person name="Nardi F."/>
        </authorList>
    </citation>
    <scope>NUCLEOTIDE SEQUENCE [LARGE SCALE GENOMIC DNA]</scope>
    <source>
        <strain evidence="2">DMR45628</strain>
    </source>
</reference>
<feature type="compositionally biased region" description="Polar residues" evidence="1">
    <location>
        <begin position="88"/>
        <end position="97"/>
    </location>
</feature>
<feature type="compositionally biased region" description="Basic and acidic residues" evidence="1">
    <location>
        <begin position="20"/>
        <end position="47"/>
    </location>
</feature>
<feature type="region of interest" description="Disordered" evidence="1">
    <location>
        <begin position="1"/>
        <end position="116"/>
    </location>
</feature>
<feature type="region of interest" description="Disordered" evidence="1">
    <location>
        <begin position="191"/>
        <end position="230"/>
    </location>
</feature>
<feature type="compositionally biased region" description="Polar residues" evidence="1">
    <location>
        <begin position="1"/>
        <end position="19"/>
    </location>
</feature>